<organism evidence="2 3">
    <name type="scientific">Frankia umida</name>
    <dbReference type="NCBI Taxonomy" id="573489"/>
    <lineage>
        <taxon>Bacteria</taxon>
        <taxon>Bacillati</taxon>
        <taxon>Actinomycetota</taxon>
        <taxon>Actinomycetes</taxon>
        <taxon>Frankiales</taxon>
        <taxon>Frankiaceae</taxon>
        <taxon>Frankia</taxon>
    </lineage>
</organism>
<sequence>MGIRLIVEILDHHGEVKVPEIIDGQGRVRSKARVGLAAGELRDLLVLAENANDESRETWLTKRPDGGADGVHADYIRRRAGGKSAAAWRNSITGLLRIGVIVHAERGGRKVAGHRGSSAIYRIVCLCPDPPHDGHRGLCTKPESVIVPMTQSREKGHDHDDPSVAKGSSSTVESVIVPMTQTPGLGHRPHDPFSSISPQVSSLSKQPRSIDQLIRAAGLDDEREIKDFQEWVTEEHQPRGAGWWRTVADRGDMPALVADWRKTLSPTGQAIPPWCGHCGGGNPAARTNPRFRTDTGTADGTPCPACRPDHIRRTA</sequence>
<feature type="compositionally biased region" description="Basic and acidic residues" evidence="1">
    <location>
        <begin position="152"/>
        <end position="163"/>
    </location>
</feature>
<dbReference type="EMBL" id="JALKFT010000010">
    <property type="protein sequence ID" value="MCK9876634.1"/>
    <property type="molecule type" value="Genomic_DNA"/>
</dbReference>
<evidence type="ECO:0000256" key="1">
    <source>
        <dbReference type="SAM" id="MobiDB-lite"/>
    </source>
</evidence>
<reference evidence="2 3" key="1">
    <citation type="submission" date="2022-04" db="EMBL/GenBank/DDBJ databases">
        <title>Genome diversity in the genus Frankia.</title>
        <authorList>
            <person name="Carlos-Shanley C."/>
            <person name="Hahn D."/>
        </authorList>
    </citation>
    <scope>NUCLEOTIDE SEQUENCE [LARGE SCALE GENOMIC DNA]</scope>
    <source>
        <strain evidence="2 3">Ag45/Mut15</strain>
    </source>
</reference>
<gene>
    <name evidence="2" type="ORF">MXD59_12735</name>
</gene>
<proteinExistence type="predicted"/>
<comment type="caution">
    <text evidence="2">The sequence shown here is derived from an EMBL/GenBank/DDBJ whole genome shotgun (WGS) entry which is preliminary data.</text>
</comment>
<protein>
    <submittedName>
        <fullName evidence="2">Uncharacterized protein</fullName>
    </submittedName>
</protein>
<feature type="region of interest" description="Disordered" evidence="1">
    <location>
        <begin position="152"/>
        <end position="171"/>
    </location>
</feature>
<name>A0ABT0JYK9_9ACTN</name>
<accession>A0ABT0JYK9</accession>
<keyword evidence="3" id="KW-1185">Reference proteome</keyword>
<dbReference type="Proteomes" id="UP001201873">
    <property type="component" value="Unassembled WGS sequence"/>
</dbReference>
<dbReference type="RefSeq" id="WP_248824864.1">
    <property type="nucleotide sequence ID" value="NZ_JALKFT010000010.1"/>
</dbReference>
<evidence type="ECO:0000313" key="3">
    <source>
        <dbReference type="Proteomes" id="UP001201873"/>
    </source>
</evidence>
<feature type="region of interest" description="Disordered" evidence="1">
    <location>
        <begin position="292"/>
        <end position="315"/>
    </location>
</feature>
<evidence type="ECO:0000313" key="2">
    <source>
        <dbReference type="EMBL" id="MCK9876634.1"/>
    </source>
</evidence>